<organism evidence="1 2">
    <name type="scientific">Pseudomonas floridensis</name>
    <dbReference type="NCBI Taxonomy" id="1958950"/>
    <lineage>
        <taxon>Bacteria</taxon>
        <taxon>Pseudomonadati</taxon>
        <taxon>Pseudomonadota</taxon>
        <taxon>Gammaproteobacteria</taxon>
        <taxon>Pseudomonadales</taxon>
        <taxon>Pseudomonadaceae</taxon>
        <taxon>Pseudomonas</taxon>
    </lineage>
</organism>
<accession>A0A1X0N954</accession>
<sequence length="256" mass="29176">MKIRSLCALGKMRAYSADRLVVTLSPKTFSIPTGEDPLAHEPEAIHDFIQRNRWLHANCIVGLHNSHNQLLEPGEVIMSGTRSTLLRCLLRWEALRILPIWVDGFDSLSDDERAIRSKYLERLDRARDQLLSIDSWYQNDQEQYEVARAVMRTGHWALENLPPLDGLEWPTGEIFNLKNPSLPAEAVETGYLEGIFSMIERKERFHGECGSIPADELFGIALMSPKSGYELLVKLHIQIEANRAEAAYARRQRAIA</sequence>
<protein>
    <submittedName>
        <fullName evidence="1">Uncharacterized protein</fullName>
    </submittedName>
</protein>
<dbReference type="Proteomes" id="UP000192815">
    <property type="component" value="Unassembled WGS sequence"/>
</dbReference>
<keyword evidence="2" id="KW-1185">Reference proteome</keyword>
<evidence type="ECO:0000313" key="2">
    <source>
        <dbReference type="Proteomes" id="UP000192815"/>
    </source>
</evidence>
<comment type="caution">
    <text evidence="1">The sequence shown here is derived from an EMBL/GenBank/DDBJ whole genome shotgun (WGS) entry which is preliminary data.</text>
</comment>
<name>A0A1X0N954_9PSED</name>
<dbReference type="STRING" id="1958950.BZK31_08195"/>
<proteinExistence type="predicted"/>
<gene>
    <name evidence="1" type="ORF">BZK31_08195</name>
</gene>
<dbReference type="OrthoDB" id="6950729at2"/>
<reference evidence="2" key="1">
    <citation type="submission" date="2017-02" db="EMBL/GenBank/DDBJ databases">
        <title>Pseudomonas floridae sp. nov., a novel pathogenic bacterial species isolated from tomato.</title>
        <authorList>
            <person name="Timilsina S."/>
            <person name="Vallad G.E."/>
            <person name="Jones J.B."/>
        </authorList>
    </citation>
    <scope>NUCLEOTIDE SEQUENCE [LARGE SCALE GENOMIC DNA]</scope>
    <source>
        <strain evidence="2">GEV388</strain>
    </source>
</reference>
<dbReference type="AlphaFoldDB" id="A0A1X0N954"/>
<dbReference type="RefSeq" id="WP_083182227.1">
    <property type="nucleotide sequence ID" value="NZ_CBCRZR010000007.1"/>
</dbReference>
<evidence type="ECO:0000313" key="1">
    <source>
        <dbReference type="EMBL" id="ORC60279.1"/>
    </source>
</evidence>
<dbReference type="EMBL" id="MUIO01000021">
    <property type="protein sequence ID" value="ORC60279.1"/>
    <property type="molecule type" value="Genomic_DNA"/>
</dbReference>